<keyword evidence="2" id="KW-0946">Virion</keyword>
<dbReference type="InterPro" id="IPR011050">
    <property type="entry name" value="Pectin_lyase_fold/virulence"/>
</dbReference>
<comment type="subcellular location">
    <subcellularLocation>
        <location evidence="1">Virion</location>
    </subcellularLocation>
</comment>
<protein>
    <submittedName>
        <fullName evidence="3">Minor tail protein</fullName>
    </submittedName>
</protein>
<dbReference type="GO" id="GO:0051701">
    <property type="term" value="P:biological process involved in interaction with host"/>
    <property type="evidence" value="ECO:0007669"/>
    <property type="project" value="UniProtKB-ARBA"/>
</dbReference>
<accession>A0AA49I6E1</accession>
<evidence type="ECO:0000313" key="4">
    <source>
        <dbReference type="Proteomes" id="UP001212175"/>
    </source>
</evidence>
<name>A0AA49I6E1_9CAUD</name>
<dbReference type="Proteomes" id="UP001212175">
    <property type="component" value="Segment"/>
</dbReference>
<keyword evidence="4" id="KW-1185">Reference proteome</keyword>
<dbReference type="EMBL" id="OP985600">
    <property type="protein sequence ID" value="WBF79002.1"/>
    <property type="molecule type" value="Genomic_DNA"/>
</dbReference>
<dbReference type="GO" id="GO:0044423">
    <property type="term" value="C:virion component"/>
    <property type="evidence" value="ECO:0007669"/>
    <property type="project" value="UniProtKB-KW"/>
</dbReference>
<gene>
    <name evidence="3" type="primary">34</name>
    <name evidence="3" type="ORF">SEA_BOLT007_34</name>
</gene>
<proteinExistence type="predicted"/>
<evidence type="ECO:0000256" key="2">
    <source>
        <dbReference type="ARBA" id="ARBA00022844"/>
    </source>
</evidence>
<organism evidence="3 4">
    <name type="scientific">Arthrobacter phage Bolt007</name>
    <dbReference type="NCBI Taxonomy" id="3017297"/>
    <lineage>
        <taxon>Viruses</taxon>
        <taxon>Duplodnaviria</taxon>
        <taxon>Heunggongvirae</taxon>
        <taxon>Uroviricota</taxon>
        <taxon>Caudoviricetes</taxon>
        <taxon>Berryhillviridae</taxon>
        <taxon>Lilmacvirus</taxon>
        <taxon>Lilmacvirus bolt007</taxon>
    </lineage>
</organism>
<evidence type="ECO:0000313" key="3">
    <source>
        <dbReference type="EMBL" id="WBF79002.1"/>
    </source>
</evidence>
<sequence length="508" mass="53984">MPRHPLATDTLPRWKPSTAYLAGDVLVHPDGNIKVSLTNHTSSSTVPGVLNWADPPALAALASLRARDLARQRAITSRQYPRRAVPVVLPAGFGWAPGVPIFYNGARYFTTYDVAVRRNTGGTKRYVNTATGLNTNDGLTEATAYLSLNQAYSVAVDGDEIVVVNKGVSYRNQSNITGLNITKSVNLVAKYPGETILSSADKLTYTAHATIPGVWQAARTNVLQVVDLLVDPEGYLYPKVANEAALGAAAPGSWASDATTLFVKPVDGIAPDNARILALLDAAMFNFVGDARTSAQRIYLEGVWIMGGQNGVKVTNTSAFRTQFAAKDSKFLWSGWTTADALPILGNVDCYTQRCTAANSGKDGFNYHATGGFIPNFVEIDPNGHSNGLYAAGGDYTMNASTAHDGVKGLRIGGKYHHTMGTPVADVNAGTQVLMYSCDAWDSLAPIGSGYNAAIAAQQSGAELWLYGCRAWGAELSLYCVTGATMHIIETEYDTVNGAGTLDIVSAL</sequence>
<dbReference type="GO" id="GO:0019058">
    <property type="term" value="P:viral life cycle"/>
    <property type="evidence" value="ECO:0007669"/>
    <property type="project" value="UniProtKB-ARBA"/>
</dbReference>
<dbReference type="SUPFAM" id="SSF51126">
    <property type="entry name" value="Pectin lyase-like"/>
    <property type="match status" value="1"/>
</dbReference>
<evidence type="ECO:0000256" key="1">
    <source>
        <dbReference type="ARBA" id="ARBA00004328"/>
    </source>
</evidence>
<reference evidence="3 4" key="1">
    <citation type="submission" date="2022-12" db="EMBL/GenBank/DDBJ databases">
        <authorList>
            <person name="Batteikh M."/>
            <person name="Krug K."/>
            <person name="Kamarzar M."/>
            <person name="Huq N."/>
            <person name="Esparza P.D."/>
            <person name="Ma Y."/>
            <person name="Wang J.Y."/>
            <person name="Fleming H.S."/>
            <person name="Wright N.E."/>
            <person name="Melkote A."/>
            <person name="Senthilvelan J."/>
            <person name="Rajiv S."/>
            <person name="Paek B.H."/>
            <person name="Gonzalez C."/>
            <person name="Abuwarda M."/>
            <person name="Niazmandi K."/>
            <person name="Whang A."/>
            <person name="Magaling J.T.M."/>
            <person name="Seeman S."/>
            <person name="Chai A.E."/>
            <person name="Zorawik M."/>
            <person name="Kasemsunt F."/>
            <person name="Garza D.R."/>
            <person name="Ngo R.T."/>
            <person name="Reddi K."/>
            <person name="Freise A.C."/>
            <person name="Garcia-Vedrenne A.E."/>
            <person name="Garlena R.A."/>
            <person name="Russell D.A."/>
            <person name="Jacobs-Sera D."/>
            <person name="Hatfull G.F."/>
        </authorList>
    </citation>
    <scope>NUCLEOTIDE SEQUENCE [LARGE SCALE GENOMIC DNA]</scope>
</reference>